<evidence type="ECO:0000313" key="4">
    <source>
        <dbReference type="RefSeq" id="XP_008304936.1"/>
    </source>
</evidence>
<dbReference type="AlphaFoldDB" id="A0A9Y4NWM7"/>
<keyword evidence="3" id="KW-1185">Reference proteome</keyword>
<feature type="domain" description="Mixed lineage kinase" evidence="2">
    <location>
        <begin position="5"/>
        <end position="144"/>
    </location>
</feature>
<dbReference type="GeneID" id="103376343"/>
<organism evidence="3 4">
    <name type="scientific">Stegastes partitus</name>
    <name type="common">bicolor damselfish</name>
    <dbReference type="NCBI Taxonomy" id="144197"/>
    <lineage>
        <taxon>Eukaryota</taxon>
        <taxon>Metazoa</taxon>
        <taxon>Chordata</taxon>
        <taxon>Craniata</taxon>
        <taxon>Vertebrata</taxon>
        <taxon>Euteleostomi</taxon>
        <taxon>Actinopterygii</taxon>
        <taxon>Neopterygii</taxon>
        <taxon>Teleostei</taxon>
        <taxon>Neoteleostei</taxon>
        <taxon>Acanthomorphata</taxon>
        <taxon>Ovalentaria</taxon>
        <taxon>Pomacentridae</taxon>
        <taxon>Stegastes</taxon>
    </lineage>
</organism>
<dbReference type="GO" id="GO:0007166">
    <property type="term" value="P:cell surface receptor signaling pathway"/>
    <property type="evidence" value="ECO:0007669"/>
    <property type="project" value="InterPro"/>
</dbReference>
<accession>A0A9Y4NWM7</accession>
<name>A0A9Y4NWM7_9TELE</name>
<dbReference type="PANTHER" id="PTHR35832:SF6">
    <property type="entry name" value="EXPRESSED PROTEIN"/>
    <property type="match status" value="1"/>
</dbReference>
<dbReference type="InterPro" id="IPR054000">
    <property type="entry name" value="MLKL_N"/>
</dbReference>
<dbReference type="Gene3D" id="1.20.930.20">
    <property type="entry name" value="Adaptor protein Cbl, N-terminal domain"/>
    <property type="match status" value="1"/>
</dbReference>
<keyword evidence="1" id="KW-0175">Coiled coil</keyword>
<dbReference type="InterPro" id="IPR059179">
    <property type="entry name" value="MLKL-like_MCAfunc"/>
</dbReference>
<feature type="coiled-coil region" evidence="1">
    <location>
        <begin position="28"/>
        <end position="81"/>
    </location>
</feature>
<protein>
    <submittedName>
        <fullName evidence="4">Mixed lineage kinase domain-like protein</fullName>
    </submittedName>
</protein>
<dbReference type="CDD" id="cd21037">
    <property type="entry name" value="MLKL_NTD"/>
    <property type="match status" value="1"/>
</dbReference>
<dbReference type="RefSeq" id="XP_008304936.1">
    <property type="nucleotide sequence ID" value="XM_008306714.1"/>
</dbReference>
<evidence type="ECO:0000256" key="1">
    <source>
        <dbReference type="SAM" id="Coils"/>
    </source>
</evidence>
<dbReference type="Pfam" id="PF22215">
    <property type="entry name" value="MLKL_N"/>
    <property type="match status" value="1"/>
</dbReference>
<proteinExistence type="predicted"/>
<dbReference type="InterPro" id="IPR036537">
    <property type="entry name" value="Adaptor_Cbl_N_dom_sf"/>
</dbReference>
<sequence>MDVIDPILNIATEIYCLVEKVKANKKRCRRVSQRVKALEDLVSSIQQKKAVRTCVEVEKALKELRITLESAQELIKRYTLATWVERILNSNSHGDEFSSVNERLNDAFQILSGALQVEHSNMLYKVFELTSREKEDEVDRMEDEKELQRLLLEHVKDLKEKTEAMVKQLDHVSVNVDKVVEMCADCSFHSSTNEPS</sequence>
<gene>
    <name evidence="4" type="primary">LOC103376343</name>
</gene>
<evidence type="ECO:0000259" key="2">
    <source>
        <dbReference type="Pfam" id="PF22215"/>
    </source>
</evidence>
<evidence type="ECO:0000313" key="3">
    <source>
        <dbReference type="Proteomes" id="UP000694891"/>
    </source>
</evidence>
<reference evidence="4" key="1">
    <citation type="submission" date="2025-08" db="UniProtKB">
        <authorList>
            <consortium name="RefSeq"/>
        </authorList>
    </citation>
    <scope>IDENTIFICATION</scope>
</reference>
<dbReference type="PANTHER" id="PTHR35832">
    <property type="entry name" value="OS12G0248400 PROTEIN-RELATED"/>
    <property type="match status" value="1"/>
</dbReference>
<dbReference type="Proteomes" id="UP000694891">
    <property type="component" value="Unplaced"/>
</dbReference>
<feature type="coiled-coil region" evidence="1">
    <location>
        <begin position="124"/>
        <end position="151"/>
    </location>
</feature>